<proteinExistence type="predicted"/>
<accession>A0ACA9R3S4</accession>
<evidence type="ECO:0000313" key="1">
    <source>
        <dbReference type="EMBL" id="CAG8775084.1"/>
    </source>
</evidence>
<evidence type="ECO:0000313" key="2">
    <source>
        <dbReference type="Proteomes" id="UP000789702"/>
    </source>
</evidence>
<protein>
    <submittedName>
        <fullName evidence="1">15194_t:CDS:1</fullName>
    </submittedName>
</protein>
<dbReference type="Proteomes" id="UP000789702">
    <property type="component" value="Unassembled WGS sequence"/>
</dbReference>
<name>A0ACA9R3S4_9GLOM</name>
<gene>
    <name evidence="1" type="ORF">DHETER_LOCUS16067</name>
</gene>
<organism evidence="1 2">
    <name type="scientific">Dentiscutata heterogama</name>
    <dbReference type="NCBI Taxonomy" id="1316150"/>
    <lineage>
        <taxon>Eukaryota</taxon>
        <taxon>Fungi</taxon>
        <taxon>Fungi incertae sedis</taxon>
        <taxon>Mucoromycota</taxon>
        <taxon>Glomeromycotina</taxon>
        <taxon>Glomeromycetes</taxon>
        <taxon>Diversisporales</taxon>
        <taxon>Gigasporaceae</taxon>
        <taxon>Dentiscutata</taxon>
    </lineage>
</organism>
<reference evidence="1" key="1">
    <citation type="submission" date="2021-06" db="EMBL/GenBank/DDBJ databases">
        <authorList>
            <person name="Kallberg Y."/>
            <person name="Tangrot J."/>
            <person name="Rosling A."/>
        </authorList>
    </citation>
    <scope>NUCLEOTIDE SEQUENCE</scope>
    <source>
        <strain evidence="1">IL203A</strain>
    </source>
</reference>
<dbReference type="EMBL" id="CAJVPU010059288">
    <property type="protein sequence ID" value="CAG8775084.1"/>
    <property type="molecule type" value="Genomic_DNA"/>
</dbReference>
<sequence length="52" mass="5931">SFGAKLINYVRQLSCLRLALNLCDNDFEPSIRMRFARTPQLCQLSSETGKKP</sequence>
<keyword evidence="2" id="KW-1185">Reference proteome</keyword>
<comment type="caution">
    <text evidence="1">The sequence shown here is derived from an EMBL/GenBank/DDBJ whole genome shotgun (WGS) entry which is preliminary data.</text>
</comment>
<feature type="non-terminal residue" evidence="1">
    <location>
        <position position="1"/>
    </location>
</feature>